<accession>A0A100YV25</accession>
<dbReference type="InterPro" id="IPR025117">
    <property type="entry name" value="DUF4037"/>
</dbReference>
<reference evidence="2 3" key="1">
    <citation type="submission" date="2015-12" db="EMBL/GenBank/DDBJ databases">
        <title>Draft Genome Sequence of Olsenella scatoligenes SK9K4T; a Producer of 3-Methylindole- (skatole) and 4-Methylphenol- (p-cresol) Isolated from Pig Feces.</title>
        <authorList>
            <person name="Li X."/>
            <person name="Borg B."/>
            <person name="Canibe N."/>
        </authorList>
    </citation>
    <scope>NUCLEOTIDE SEQUENCE [LARGE SCALE GENOMIC DNA]</scope>
    <source>
        <strain evidence="2 3">SK9K4</strain>
    </source>
</reference>
<gene>
    <name evidence="2" type="ORF">AUL39_08385</name>
</gene>
<feature type="domain" description="DUF4037" evidence="1">
    <location>
        <begin position="137"/>
        <end position="236"/>
    </location>
</feature>
<dbReference type="AlphaFoldDB" id="A0A100YV25"/>
<dbReference type="OrthoDB" id="3030at2"/>
<dbReference type="Pfam" id="PF13228">
    <property type="entry name" value="DUF4037"/>
    <property type="match status" value="1"/>
</dbReference>
<protein>
    <recommendedName>
        <fullName evidence="1">DUF4037 domain-containing protein</fullName>
    </recommendedName>
</protein>
<evidence type="ECO:0000313" key="2">
    <source>
        <dbReference type="EMBL" id="KUH58218.1"/>
    </source>
</evidence>
<dbReference type="STRING" id="1299998.AUL39_08385"/>
<organism evidence="2 3">
    <name type="scientific">Tractidigestivibacter scatoligenes</name>
    <name type="common">Olsenella scatoligenes</name>
    <dbReference type="NCBI Taxonomy" id="1299998"/>
    <lineage>
        <taxon>Bacteria</taxon>
        <taxon>Bacillati</taxon>
        <taxon>Actinomycetota</taxon>
        <taxon>Coriobacteriia</taxon>
        <taxon>Coriobacteriales</taxon>
        <taxon>Atopobiaceae</taxon>
        <taxon>Tractidigestivibacter</taxon>
    </lineage>
</organism>
<evidence type="ECO:0000259" key="1">
    <source>
        <dbReference type="Pfam" id="PF13228"/>
    </source>
</evidence>
<keyword evidence="3" id="KW-1185">Reference proteome</keyword>
<dbReference type="EMBL" id="LOJF01000010">
    <property type="protein sequence ID" value="KUH58218.1"/>
    <property type="molecule type" value="Genomic_DNA"/>
</dbReference>
<dbReference type="RefSeq" id="WP_059055250.1">
    <property type="nucleotide sequence ID" value="NZ_LOJF01000010.1"/>
</dbReference>
<name>A0A100YV25_TRASO</name>
<comment type="caution">
    <text evidence="2">The sequence shown here is derived from an EMBL/GenBank/DDBJ whole genome shotgun (WGS) entry which is preliminary data.</text>
</comment>
<proteinExistence type="predicted"/>
<dbReference type="Proteomes" id="UP000054078">
    <property type="component" value="Unassembled WGS sequence"/>
</dbReference>
<sequence length="325" mass="35540">MREDTDAPATGLSLSRAFFEATIDELLSGGYEDLRNHMAAGLAGAGSECLGFDDEISRDHDWGPGYCVWLDPEDWRASGTALEERYRAIATRGFAGFPPRDASSERMGERRVGVFPVDGFYAWLLGSPGLPTSIDEWRRIPERSLAMATNGEVFLDTSGRFTRVRKRLLAYYPNDLRLKLIAHDCLIAAQAGQYNFGRQARRGEDLAALSCLARFSEATTHAVYALSRRYAPFYKWAPRGLGALGPVGLAVREALDAALVAWRAGNVEQAEGQVERASHILVEALHAEGLSQSDESFLLAQAVEVNSRIGDDALRAADLMAPVTA</sequence>
<evidence type="ECO:0000313" key="3">
    <source>
        <dbReference type="Proteomes" id="UP000054078"/>
    </source>
</evidence>